<accession>A0ABR1NI14</accession>
<reference evidence="3 4" key="1">
    <citation type="submission" date="2024-04" db="EMBL/GenBank/DDBJ databases">
        <title>Phyllosticta paracitricarpa is synonymous to the EU quarantine fungus P. citricarpa based on phylogenomic analyses.</title>
        <authorList>
            <consortium name="Lawrence Berkeley National Laboratory"/>
            <person name="Van ingen-buijs V.A."/>
            <person name="Van westerhoven A.C."/>
            <person name="Haridas S."/>
            <person name="Skiadas P."/>
            <person name="Martin F."/>
            <person name="Groenewald J.Z."/>
            <person name="Crous P.W."/>
            <person name="Seidl M.F."/>
        </authorList>
    </citation>
    <scope>NUCLEOTIDE SEQUENCE [LARGE SCALE GENOMIC DNA]</scope>
    <source>
        <strain evidence="3 4">CBS 141358</strain>
    </source>
</reference>
<feature type="region of interest" description="Disordered" evidence="1">
    <location>
        <begin position="118"/>
        <end position="150"/>
    </location>
</feature>
<evidence type="ECO:0000256" key="2">
    <source>
        <dbReference type="SAM" id="SignalP"/>
    </source>
</evidence>
<organism evidence="3 4">
    <name type="scientific">Phyllosticta paracitricarpa</name>
    <dbReference type="NCBI Taxonomy" id="2016321"/>
    <lineage>
        <taxon>Eukaryota</taxon>
        <taxon>Fungi</taxon>
        <taxon>Dikarya</taxon>
        <taxon>Ascomycota</taxon>
        <taxon>Pezizomycotina</taxon>
        <taxon>Dothideomycetes</taxon>
        <taxon>Dothideomycetes incertae sedis</taxon>
        <taxon>Botryosphaeriales</taxon>
        <taxon>Phyllostictaceae</taxon>
        <taxon>Phyllosticta</taxon>
    </lineage>
</organism>
<proteinExistence type="predicted"/>
<feature type="region of interest" description="Disordered" evidence="1">
    <location>
        <begin position="200"/>
        <end position="221"/>
    </location>
</feature>
<feature type="compositionally biased region" description="Low complexity" evidence="1">
    <location>
        <begin position="121"/>
        <end position="141"/>
    </location>
</feature>
<gene>
    <name evidence="3" type="ORF">JOL62DRAFT_349194</name>
</gene>
<comment type="caution">
    <text evidence="3">The sequence shown here is derived from an EMBL/GenBank/DDBJ whole genome shotgun (WGS) entry which is preliminary data.</text>
</comment>
<evidence type="ECO:0000313" key="4">
    <source>
        <dbReference type="Proteomes" id="UP001367316"/>
    </source>
</evidence>
<feature type="chain" id="PRO_5046380939" evidence="2">
    <location>
        <begin position="18"/>
        <end position="221"/>
    </location>
</feature>
<keyword evidence="2" id="KW-0732">Signal</keyword>
<dbReference type="Proteomes" id="UP001367316">
    <property type="component" value="Unassembled WGS sequence"/>
</dbReference>
<protein>
    <submittedName>
        <fullName evidence="3">Uncharacterized protein</fullName>
    </submittedName>
</protein>
<keyword evidence="4" id="KW-1185">Reference proteome</keyword>
<evidence type="ECO:0000313" key="3">
    <source>
        <dbReference type="EMBL" id="KAK7613945.1"/>
    </source>
</evidence>
<name>A0ABR1NI14_9PEZI</name>
<feature type="signal peptide" evidence="2">
    <location>
        <begin position="1"/>
        <end position="17"/>
    </location>
</feature>
<evidence type="ECO:0000256" key="1">
    <source>
        <dbReference type="SAM" id="MobiDB-lite"/>
    </source>
</evidence>
<sequence>MLQLQLQLLSFSSTTWAWLLRLPKEGLECPTRRALHRQPRFLRDRAMLHQTAILTPSLKSSVAASATPRPQLEPFITEHAQKARPYLGSLSRYPHNTEAPSGALRLKTGLERLKARNKMRPTSPSLVVSSPSSKGSFNSRPFSKARGWAPPSIKPASSMLRTCTAPCSCSGERMLLKLGCDGGRLLLERGCAISTCQFSGPPHSRQCEQQSNGVHNQERGT</sequence>
<dbReference type="EMBL" id="JBBPBF010000005">
    <property type="protein sequence ID" value="KAK7613945.1"/>
    <property type="molecule type" value="Genomic_DNA"/>
</dbReference>